<organism evidence="2 3">
    <name type="scientific">Erwinia phage vB_EamM_RisingSun</name>
    <dbReference type="NCBI Taxonomy" id="2026080"/>
    <lineage>
        <taxon>Viruses</taxon>
        <taxon>Duplodnaviria</taxon>
        <taxon>Heunggongvirae</taxon>
        <taxon>Uroviricota</taxon>
        <taxon>Caudoviricetes</taxon>
        <taxon>Chimalliviridae</taxon>
        <taxon>Risingsunvirus</taxon>
        <taxon>Risingsunvirus risingsun</taxon>
    </lineage>
</organism>
<keyword evidence="3" id="KW-1185">Reference proteome</keyword>
<evidence type="ECO:0000313" key="2">
    <source>
        <dbReference type="EMBL" id="ASU03525.1"/>
    </source>
</evidence>
<proteinExistence type="predicted"/>
<gene>
    <name evidence="2" type="ORF">RISINGSUN_145</name>
</gene>
<evidence type="ECO:0000256" key="1">
    <source>
        <dbReference type="SAM" id="Phobius"/>
    </source>
</evidence>
<keyword evidence="1" id="KW-0472">Membrane</keyword>
<feature type="transmembrane region" description="Helical" evidence="1">
    <location>
        <begin position="117"/>
        <end position="135"/>
    </location>
</feature>
<keyword evidence="1" id="KW-1133">Transmembrane helix</keyword>
<reference evidence="3" key="1">
    <citation type="submission" date="2017-07" db="EMBL/GenBank/DDBJ databases">
        <authorList>
            <person name="Putnam M.J."/>
            <person name="Sharma R."/>
            <person name="Kruger J.L."/>
            <person name="Berg J.A."/>
            <person name="Payne A.M."/>
            <person name="Fajardo C.P."/>
            <person name="Breakwell D.P."/>
            <person name="Hope S."/>
            <person name="Grose J.H."/>
        </authorList>
    </citation>
    <scope>NUCLEOTIDE SEQUENCE [LARGE SCALE GENOMIC DNA]</scope>
</reference>
<evidence type="ECO:0000313" key="3">
    <source>
        <dbReference type="Proteomes" id="UP000225553"/>
    </source>
</evidence>
<dbReference type="EMBL" id="MF459646">
    <property type="protein sequence ID" value="ASU03525.1"/>
    <property type="molecule type" value="Genomic_DNA"/>
</dbReference>
<sequence length="136" mass="15322">MKKKDTITTIEAEVLHSMANKLIARCHVQNQKQYSAELNGICIDLSARSSNYLAISQGRMSSPIYNNDALEVELEVLNSYEVIIKGFEVPRPRVLSGIYDVEDTGDEDAPWNSKSEWIVFGGLLVLTAISFCWVYF</sequence>
<name>A0A223LHS3_9CAUD</name>
<protein>
    <submittedName>
        <fullName evidence="2">Uncharacterized protein</fullName>
    </submittedName>
</protein>
<accession>A0A223LHS3</accession>
<dbReference type="Proteomes" id="UP000225553">
    <property type="component" value="Segment"/>
</dbReference>
<keyword evidence="1" id="KW-0812">Transmembrane</keyword>